<keyword evidence="7 8" id="KW-0407">Ion channel</keyword>
<dbReference type="PANTHER" id="PTHR11003:SF86">
    <property type="entry name" value="POTASSIUM CHANNEL DOMAIN-CONTAINING PROTEIN"/>
    <property type="match status" value="1"/>
</dbReference>
<keyword evidence="3 8" id="KW-0812">Transmembrane</keyword>
<feature type="transmembrane region" description="Helical" evidence="10">
    <location>
        <begin position="65"/>
        <end position="86"/>
    </location>
</feature>
<reference evidence="13" key="1">
    <citation type="submission" date="2020-12" db="UniProtKB">
        <authorList>
            <consortium name="WormBaseParasite"/>
        </authorList>
    </citation>
    <scope>IDENTIFICATION</scope>
    <source>
        <strain evidence="13">MHco3</strain>
    </source>
</reference>
<evidence type="ECO:0000256" key="10">
    <source>
        <dbReference type="SAM" id="Phobius"/>
    </source>
</evidence>
<sequence>LGSKIRFSFDSLLSRPDPTPTDYMISNQKRFSCAQTEEVRRVTRTVPKSCLGKAKYYYDRYNCRYFAPFLLLFIYSLLGAWIFYLVEYENEVEMKLKESKDLDRLRHHSFLRFLDLFQTKRRNERASRSRDLLLWYEKELEKVKLPEALEWDMWGALFYVGTIFTTIGYGNIVPRTVTGRALSVVYAMIGIPLVLAILSRFGQFLEHTITRAWLKHREKFKRAHKKTKKYLTSEQSASLNDLEEGKHVTEEKSDFLEDHLIEDSRTIPIWLALLFCISWICACAALFLIWEKRWTFFTSLYFFFISLSTIGLGDVVPDHPHMLILMFWLVIIGLSIVSMLLTVIQIKFEECLYNFMIRMQEEYHRKLATGMPFDHEEIRKKAMEKQPLFMKLFGGELMSEEQKEKIEDTAEQFERIIRVTNNKNIQTEMPTVYGAATQIDNLGNSMACDPMSMSDIVVQVNGETQWSKQHSLIQQEPLQHAFDDDDRDSMSDATSLPLDSISYPKTKLKGNNGKKVAFSPDTELSREDSSSSGSASFVSEDVHTVDSHAQTDISQFQIDEIVLRLAALQANRSLFEDVDSEEPSLICTRKRTKKRNRSESIGNKSVAEMTDKEILTTMLHVMTQSMETDPIPQKTMKDLGVNTQQHTYVSCGVATQPVYFKSQSIETDIHDFISRSIETDDARLLEKSMETSRSEYVDAASDAFSNLSWAEKARRDMMTSPVIRRLLFKTAGTSRHSDSAEETQSKADHSQQTSLIIDRLQPAFDQEQQTSIIIDLPPRPSVDHVAVQSSPDVMEKMTAPMVALPWNYPMPASQEDMMNRSQQTSIELLNQLMARKLSVVSTSVGPDEEAESYHPGTDWNHLGSGSFYDGRMTDSIEMSTQCSPPMSRSVTTQNSRNLGVTNTRARSSSTSGLGTSIYEEENRQEVIIQTDDSYLKIARRLDEYRSNRTQFLPVVAASPLESRDIEPFKTDRPSERRGYSIEFKGLQRRCSIKPKRRMSHKIKKLFKSPSRHEKKDDNAEAQTGTSMDKDRLESALSSKPGVSRLFSFRKS</sequence>
<dbReference type="GO" id="GO:0015271">
    <property type="term" value="F:outward rectifier potassium channel activity"/>
    <property type="evidence" value="ECO:0007669"/>
    <property type="project" value="TreeGrafter"/>
</dbReference>
<comment type="subcellular location">
    <subcellularLocation>
        <location evidence="1">Membrane</location>
        <topology evidence="1">Multi-pass membrane protein</topology>
    </subcellularLocation>
</comment>
<dbReference type="PANTHER" id="PTHR11003">
    <property type="entry name" value="POTASSIUM CHANNEL, SUBFAMILY K"/>
    <property type="match status" value="1"/>
</dbReference>
<evidence type="ECO:0000256" key="4">
    <source>
        <dbReference type="ARBA" id="ARBA00022989"/>
    </source>
</evidence>
<accession>A0A7I4YED4</accession>
<dbReference type="GO" id="GO:0005886">
    <property type="term" value="C:plasma membrane"/>
    <property type="evidence" value="ECO:0007669"/>
    <property type="project" value="TreeGrafter"/>
</dbReference>
<dbReference type="GO" id="GO:0022841">
    <property type="term" value="F:potassium ion leak channel activity"/>
    <property type="evidence" value="ECO:0007669"/>
    <property type="project" value="TreeGrafter"/>
</dbReference>
<keyword evidence="6 10" id="KW-0472">Membrane</keyword>
<evidence type="ECO:0000256" key="5">
    <source>
        <dbReference type="ARBA" id="ARBA00023065"/>
    </source>
</evidence>
<keyword evidence="4 10" id="KW-1133">Transmembrane helix</keyword>
<evidence type="ECO:0000256" key="8">
    <source>
        <dbReference type="RuleBase" id="RU003857"/>
    </source>
</evidence>
<evidence type="ECO:0000256" key="9">
    <source>
        <dbReference type="SAM" id="MobiDB-lite"/>
    </source>
</evidence>
<evidence type="ECO:0000256" key="7">
    <source>
        <dbReference type="ARBA" id="ARBA00023303"/>
    </source>
</evidence>
<evidence type="ECO:0000256" key="2">
    <source>
        <dbReference type="ARBA" id="ARBA00022448"/>
    </source>
</evidence>
<evidence type="ECO:0000313" key="13">
    <source>
        <dbReference type="WBParaSite" id="HCON_00089640-00001"/>
    </source>
</evidence>
<feature type="transmembrane region" description="Helical" evidence="10">
    <location>
        <begin position="153"/>
        <end position="172"/>
    </location>
</feature>
<dbReference type="Gene3D" id="1.10.287.70">
    <property type="match status" value="1"/>
</dbReference>
<evidence type="ECO:0000313" key="12">
    <source>
        <dbReference type="Proteomes" id="UP000025227"/>
    </source>
</evidence>
<evidence type="ECO:0000256" key="6">
    <source>
        <dbReference type="ARBA" id="ARBA00023136"/>
    </source>
</evidence>
<organism evidence="12 13">
    <name type="scientific">Haemonchus contortus</name>
    <name type="common">Barber pole worm</name>
    <dbReference type="NCBI Taxonomy" id="6289"/>
    <lineage>
        <taxon>Eukaryota</taxon>
        <taxon>Metazoa</taxon>
        <taxon>Ecdysozoa</taxon>
        <taxon>Nematoda</taxon>
        <taxon>Chromadorea</taxon>
        <taxon>Rhabditida</taxon>
        <taxon>Rhabditina</taxon>
        <taxon>Rhabditomorpha</taxon>
        <taxon>Strongyloidea</taxon>
        <taxon>Trichostrongylidae</taxon>
        <taxon>Haemonchus</taxon>
    </lineage>
</organism>
<keyword evidence="12" id="KW-1185">Reference proteome</keyword>
<dbReference type="SUPFAM" id="SSF81324">
    <property type="entry name" value="Voltage-gated potassium channels"/>
    <property type="match status" value="2"/>
</dbReference>
<feature type="transmembrane region" description="Helical" evidence="10">
    <location>
        <begin position="322"/>
        <end position="344"/>
    </location>
</feature>
<evidence type="ECO:0000256" key="1">
    <source>
        <dbReference type="ARBA" id="ARBA00004141"/>
    </source>
</evidence>
<feature type="region of interest" description="Disordered" evidence="9">
    <location>
        <begin position="997"/>
        <end position="1051"/>
    </location>
</feature>
<dbReference type="AlphaFoldDB" id="A0A7I4YED4"/>
<proteinExistence type="inferred from homology"/>
<dbReference type="InterPro" id="IPR003280">
    <property type="entry name" value="2pore_dom_K_chnl"/>
</dbReference>
<dbReference type="Pfam" id="PF07885">
    <property type="entry name" value="Ion_trans_2"/>
    <property type="match status" value="2"/>
</dbReference>
<feature type="transmembrane region" description="Helical" evidence="10">
    <location>
        <begin position="184"/>
        <end position="205"/>
    </location>
</feature>
<feature type="region of interest" description="Disordered" evidence="9">
    <location>
        <begin position="482"/>
        <end position="535"/>
    </location>
</feature>
<evidence type="ECO:0000259" key="11">
    <source>
        <dbReference type="Pfam" id="PF07885"/>
    </source>
</evidence>
<protein>
    <submittedName>
        <fullName evidence="13">TWiK family of potassium channels protein 7</fullName>
    </submittedName>
</protein>
<dbReference type="Proteomes" id="UP000025227">
    <property type="component" value="Unplaced"/>
</dbReference>
<keyword evidence="5 8" id="KW-0406">Ion transport</keyword>
<dbReference type="GO" id="GO:0030322">
    <property type="term" value="P:stabilization of membrane potential"/>
    <property type="evidence" value="ECO:0007669"/>
    <property type="project" value="TreeGrafter"/>
</dbReference>
<dbReference type="OMA" id="SMACDPM"/>
<keyword evidence="2 8" id="KW-0813">Transport</keyword>
<comment type="similarity">
    <text evidence="8">Belongs to the two pore domain potassium channel (TC 1.A.1.8) family.</text>
</comment>
<feature type="domain" description="Potassium channel" evidence="11">
    <location>
        <begin position="275"/>
        <end position="349"/>
    </location>
</feature>
<evidence type="ECO:0000256" key="3">
    <source>
        <dbReference type="ARBA" id="ARBA00022692"/>
    </source>
</evidence>
<dbReference type="PRINTS" id="PR01333">
    <property type="entry name" value="2POREKCHANEL"/>
</dbReference>
<feature type="transmembrane region" description="Helical" evidence="10">
    <location>
        <begin position="267"/>
        <end position="289"/>
    </location>
</feature>
<feature type="compositionally biased region" description="Basic residues" evidence="9">
    <location>
        <begin position="997"/>
        <end position="1006"/>
    </location>
</feature>
<dbReference type="InterPro" id="IPR013099">
    <property type="entry name" value="K_chnl_dom"/>
</dbReference>
<dbReference type="WBParaSite" id="HCON_00089640-00001">
    <property type="protein sequence ID" value="HCON_00089640-00001"/>
    <property type="gene ID" value="HCON_00089640"/>
</dbReference>
<name>A0A7I4YED4_HAECO</name>
<feature type="domain" description="Potassium channel" evidence="11">
    <location>
        <begin position="150"/>
        <end position="206"/>
    </location>
</feature>
<dbReference type="OrthoDB" id="297496at2759"/>